<keyword evidence="3" id="KW-0276">Fatty acid metabolism</keyword>
<organism evidence="7 8">
    <name type="scientific">Arenivirga flava</name>
    <dbReference type="NCBI Taxonomy" id="1930060"/>
    <lineage>
        <taxon>Bacteria</taxon>
        <taxon>Bacillati</taxon>
        <taxon>Actinomycetota</taxon>
        <taxon>Actinomycetes</taxon>
        <taxon>Micrococcales</taxon>
        <taxon>Microbacteriaceae</taxon>
        <taxon>Arenivirga</taxon>
    </lineage>
</organism>
<evidence type="ECO:0000256" key="2">
    <source>
        <dbReference type="ARBA" id="ARBA00022598"/>
    </source>
</evidence>
<keyword evidence="8" id="KW-1185">Reference proteome</keyword>
<dbReference type="EMBL" id="BSUL01000001">
    <property type="protein sequence ID" value="GMA27292.1"/>
    <property type="molecule type" value="Genomic_DNA"/>
</dbReference>
<name>A0AA37UR46_9MICO</name>
<dbReference type="PANTHER" id="PTHR43272">
    <property type="entry name" value="LONG-CHAIN-FATTY-ACID--COA LIGASE"/>
    <property type="match status" value="1"/>
</dbReference>
<comment type="caution">
    <text evidence="7">The sequence shown here is derived from an EMBL/GenBank/DDBJ whole genome shotgun (WGS) entry which is preliminary data.</text>
</comment>
<dbReference type="CDD" id="cd05907">
    <property type="entry name" value="VL_LC_FACS_like"/>
    <property type="match status" value="1"/>
</dbReference>
<dbReference type="GO" id="GO:0004467">
    <property type="term" value="F:long-chain fatty acid-CoA ligase activity"/>
    <property type="evidence" value="ECO:0007669"/>
    <property type="project" value="TreeGrafter"/>
</dbReference>
<keyword evidence="4" id="KW-0443">Lipid metabolism</keyword>
<dbReference type="SUPFAM" id="SSF56801">
    <property type="entry name" value="Acetyl-CoA synthetase-like"/>
    <property type="match status" value="1"/>
</dbReference>
<sequence length="500" mass="53219">MQWNLSDSGAVAVIVENSDHFARFDEVHADVPQVRSVWQIDTGDLDKLTAAGTSVTDAEIERRRTLANADDIATLIYTSGTTGRPKGCVLNHSNFVELARNSAKELAEVVAPGSSTLLFITLAHVFARFISVLAVHAGVKVGHQPDTKLLLPSLGSFKPTFLLAVPRVFEKVYNASEQKAETGGKGKIFRRAADVAVAHSKALDAGSVPLGLKLQFALFDKLVYGKLKAAMGGNVRYAVSGSAPLGPRLGHFFRSMDVRILEGYGLTETTAPASVNVPSKFKIGTVGPALPGVGLRIADDGEVQVTGINVFQGYWRNEEATKAAFTKDGWFRTGDLGAIDAEGYLTITGRKKEIIVTAAGKNVAPAVLEDPIRANPIIGQVVVTGDQKPFIAALVTLDPEMLPAWLANNGVQGTLSLAEAAAHPTVLAEVQRAIDAANTLVSRAESIRKFTILPIELTEASGHLTPKLSIKRDLILADFAAEITGMYDSAPKTQGQSLAH</sequence>
<evidence type="ECO:0000313" key="7">
    <source>
        <dbReference type="EMBL" id="GMA27292.1"/>
    </source>
</evidence>
<dbReference type="InterPro" id="IPR042099">
    <property type="entry name" value="ANL_N_sf"/>
</dbReference>
<proteinExistence type="inferred from homology"/>
<dbReference type="InterPro" id="IPR020845">
    <property type="entry name" value="AMP-binding_CS"/>
</dbReference>
<dbReference type="GO" id="GO:0016020">
    <property type="term" value="C:membrane"/>
    <property type="evidence" value="ECO:0007669"/>
    <property type="project" value="TreeGrafter"/>
</dbReference>
<dbReference type="InterPro" id="IPR000873">
    <property type="entry name" value="AMP-dep_synth/lig_dom"/>
</dbReference>
<accession>A0AA37UR46</accession>
<dbReference type="PANTHER" id="PTHR43272:SF32">
    <property type="entry name" value="AMP-DEPENDENT SYNTHETASE_LIGASE DOMAIN-CONTAINING PROTEIN"/>
    <property type="match status" value="1"/>
</dbReference>
<evidence type="ECO:0000313" key="8">
    <source>
        <dbReference type="Proteomes" id="UP001157160"/>
    </source>
</evidence>
<dbReference type="Pfam" id="PF00501">
    <property type="entry name" value="AMP-binding"/>
    <property type="match status" value="1"/>
</dbReference>
<reference evidence="7 8" key="1">
    <citation type="journal article" date="2014" name="Int. J. Syst. Evol. Microbiol.">
        <title>Complete genome sequence of Corynebacterium casei LMG S-19264T (=DSM 44701T), isolated from a smear-ripened cheese.</title>
        <authorList>
            <consortium name="US DOE Joint Genome Institute (JGI-PGF)"/>
            <person name="Walter F."/>
            <person name="Albersmeier A."/>
            <person name="Kalinowski J."/>
            <person name="Ruckert C."/>
        </authorList>
    </citation>
    <scope>NUCLEOTIDE SEQUENCE [LARGE SCALE GENOMIC DNA]</scope>
    <source>
        <strain evidence="7 8">NBRC 112289</strain>
    </source>
</reference>
<comment type="similarity">
    <text evidence="1">Belongs to the ATP-dependent AMP-binding enzyme family.</text>
</comment>
<dbReference type="PROSITE" id="PS00455">
    <property type="entry name" value="AMP_BINDING"/>
    <property type="match status" value="1"/>
</dbReference>
<evidence type="ECO:0000256" key="3">
    <source>
        <dbReference type="ARBA" id="ARBA00022832"/>
    </source>
</evidence>
<dbReference type="Gene3D" id="3.40.50.12780">
    <property type="entry name" value="N-terminal domain of ligase-like"/>
    <property type="match status" value="1"/>
</dbReference>
<keyword evidence="2 7" id="KW-0436">Ligase</keyword>
<gene>
    <name evidence="7" type="ORF">GCM10025874_05450</name>
</gene>
<protein>
    <recommendedName>
        <fullName evidence="5">Acyl-CoA synthetase</fullName>
    </recommendedName>
</protein>
<evidence type="ECO:0000256" key="1">
    <source>
        <dbReference type="ARBA" id="ARBA00006432"/>
    </source>
</evidence>
<evidence type="ECO:0000259" key="6">
    <source>
        <dbReference type="Pfam" id="PF00501"/>
    </source>
</evidence>
<dbReference type="AlphaFoldDB" id="A0AA37UR46"/>
<dbReference type="Proteomes" id="UP001157160">
    <property type="component" value="Unassembled WGS sequence"/>
</dbReference>
<evidence type="ECO:0000256" key="4">
    <source>
        <dbReference type="ARBA" id="ARBA00023098"/>
    </source>
</evidence>
<feature type="domain" description="AMP-dependent synthetase/ligase" evidence="6">
    <location>
        <begin position="3"/>
        <end position="315"/>
    </location>
</feature>
<dbReference type="Pfam" id="PF23562">
    <property type="entry name" value="AMP-binding_C_3"/>
    <property type="match status" value="1"/>
</dbReference>
<evidence type="ECO:0000256" key="5">
    <source>
        <dbReference type="ARBA" id="ARBA00032875"/>
    </source>
</evidence>